<reference evidence="3" key="1">
    <citation type="submission" date="2021-01" db="EMBL/GenBank/DDBJ databases">
        <title>Whole genome shotgun sequence of Rhizocola hellebori NBRC 109834.</title>
        <authorList>
            <person name="Komaki H."/>
            <person name="Tamura T."/>
        </authorList>
    </citation>
    <scope>NUCLEOTIDE SEQUENCE</scope>
    <source>
        <strain evidence="3">NBRC 109834</strain>
    </source>
</reference>
<dbReference type="Gene3D" id="3.10.310.30">
    <property type="match status" value="1"/>
</dbReference>
<gene>
    <name evidence="3" type="ORF">Rhe02_40610</name>
</gene>
<dbReference type="PANTHER" id="PTHR47618">
    <property type="entry name" value="BIFUNCTIONAL OLIGORIBONUCLEASE AND PAP PHOSPHATASE NRNA"/>
    <property type="match status" value="1"/>
</dbReference>
<dbReference type="Pfam" id="PF01368">
    <property type="entry name" value="DHH"/>
    <property type="match status" value="1"/>
</dbReference>
<dbReference type="RefSeq" id="WP_203909817.1">
    <property type="nucleotide sequence ID" value="NZ_BONY01000023.1"/>
</dbReference>
<dbReference type="Proteomes" id="UP000612899">
    <property type="component" value="Unassembled WGS sequence"/>
</dbReference>
<organism evidence="3 4">
    <name type="scientific">Rhizocola hellebori</name>
    <dbReference type="NCBI Taxonomy" id="1392758"/>
    <lineage>
        <taxon>Bacteria</taxon>
        <taxon>Bacillati</taxon>
        <taxon>Actinomycetota</taxon>
        <taxon>Actinomycetes</taxon>
        <taxon>Micromonosporales</taxon>
        <taxon>Micromonosporaceae</taxon>
        <taxon>Rhizocola</taxon>
    </lineage>
</organism>
<keyword evidence="4" id="KW-1185">Reference proteome</keyword>
<dbReference type="GO" id="GO:0003676">
    <property type="term" value="F:nucleic acid binding"/>
    <property type="evidence" value="ECO:0007669"/>
    <property type="project" value="InterPro"/>
</dbReference>
<feature type="domain" description="DHHA1" evidence="2">
    <location>
        <begin position="239"/>
        <end position="321"/>
    </location>
</feature>
<dbReference type="AlphaFoldDB" id="A0A8J3VG55"/>
<evidence type="ECO:0000313" key="4">
    <source>
        <dbReference type="Proteomes" id="UP000612899"/>
    </source>
</evidence>
<accession>A0A8J3VG55</accession>
<comment type="caution">
    <text evidence="3">The sequence shown here is derived from an EMBL/GenBank/DDBJ whole genome shotgun (WGS) entry which is preliminary data.</text>
</comment>
<evidence type="ECO:0000313" key="3">
    <source>
        <dbReference type="EMBL" id="GIH05994.1"/>
    </source>
</evidence>
<protein>
    <submittedName>
        <fullName evidence="3">Uncharacterized protein</fullName>
    </submittedName>
</protein>
<sequence>MAASAAIREALRPEASVLLACHVNPDGDALGSMLGFAQGLRQLGVAQVQCSFPGPLTVPDPLQMPGLSFLVPESEAHEEPDLFMTFDAASISRLGKLADRLDTAKTSVALDHHASNSGFGKFSLVDPDAAATSLVAARLLDRLGVTFDRDIAECLYIALVTDTGSFKFALTTPEVHELAARLVASGIDVGGISRRIFDTRPFGAVRLFGEVLGRAELDPAAARGMGMVIAVATLDDLRRHDQPPYVMEALIDSIRCTAEADVACLLKQMADEEWAVSLRSKGGADVSTVAVALGGGGHRLAAGFTGRGSAAEVIKAVRERLE</sequence>
<dbReference type="InterPro" id="IPR051319">
    <property type="entry name" value="Oligoribo/pAp-PDE_c-di-AMP_PDE"/>
</dbReference>
<dbReference type="InterPro" id="IPR003156">
    <property type="entry name" value="DHHA1_dom"/>
</dbReference>
<dbReference type="SUPFAM" id="SSF64182">
    <property type="entry name" value="DHH phosphoesterases"/>
    <property type="match status" value="1"/>
</dbReference>
<dbReference type="Gene3D" id="3.90.1640.10">
    <property type="entry name" value="inorganic pyrophosphatase (n-terminal core)"/>
    <property type="match status" value="1"/>
</dbReference>
<dbReference type="EMBL" id="BONY01000023">
    <property type="protein sequence ID" value="GIH05994.1"/>
    <property type="molecule type" value="Genomic_DNA"/>
</dbReference>
<evidence type="ECO:0000259" key="2">
    <source>
        <dbReference type="Pfam" id="PF02272"/>
    </source>
</evidence>
<dbReference type="Pfam" id="PF02272">
    <property type="entry name" value="DHHA1"/>
    <property type="match status" value="1"/>
</dbReference>
<dbReference type="PANTHER" id="PTHR47618:SF1">
    <property type="entry name" value="BIFUNCTIONAL OLIGORIBONUCLEASE AND PAP PHOSPHATASE NRNA"/>
    <property type="match status" value="1"/>
</dbReference>
<dbReference type="InterPro" id="IPR038763">
    <property type="entry name" value="DHH_sf"/>
</dbReference>
<dbReference type="InterPro" id="IPR001667">
    <property type="entry name" value="DDH_dom"/>
</dbReference>
<feature type="domain" description="DDH" evidence="1">
    <location>
        <begin position="17"/>
        <end position="158"/>
    </location>
</feature>
<evidence type="ECO:0000259" key="1">
    <source>
        <dbReference type="Pfam" id="PF01368"/>
    </source>
</evidence>
<name>A0A8J3VG55_9ACTN</name>
<proteinExistence type="predicted"/>